<reference evidence="2 3" key="1">
    <citation type="submission" date="2016-08" db="EMBL/GenBank/DDBJ databases">
        <authorList>
            <consortium name="Lentinula edodes genome sequencing consortium"/>
            <person name="Sakamoto Y."/>
            <person name="Nakade K."/>
            <person name="Sato S."/>
            <person name="Yoshida Y."/>
            <person name="Miyazaki K."/>
            <person name="Natsume S."/>
            <person name="Konno N."/>
        </authorList>
    </citation>
    <scope>NUCLEOTIDE SEQUENCE [LARGE SCALE GENOMIC DNA]</scope>
    <source>
        <strain evidence="2 3">NBRC 111202</strain>
    </source>
</reference>
<sequence length="307" mass="31207">MVEDANISVGMSMSASVVAGASSGPSQTLSGQVTSQTPSKDVVSSDPFGPSQTSTSQVTGTSQRPSKDVVPSDLSEPSQTSTGQAISQISSVSAEPTASPTPSHSPGDGSGPVKNGFNPKHIRLGLAAANAKLGATPTASDESGPGSALPTPGIGDSPTSSFTRSPSTGAKSGMPSSVVARSPSAPPTPDESTEAVNMSQAALQEKLAALAAQQATNSAERAKQVDAAQDFFNTASGSSVKLPSIQEQPAKTQNPKRRSVSSGLGLELMHVPSLCSVARLLCSITLHVLLLTEFEFLRTQESCMNEK</sequence>
<keyword evidence="3" id="KW-1185">Reference proteome</keyword>
<accession>A0A1Q3EEW4</accession>
<feature type="region of interest" description="Disordered" evidence="1">
    <location>
        <begin position="17"/>
        <end position="197"/>
    </location>
</feature>
<comment type="caution">
    <text evidence="2">The sequence shown here is derived from an EMBL/GenBank/DDBJ whole genome shotgun (WGS) entry which is preliminary data.</text>
</comment>
<feature type="compositionally biased region" description="Low complexity" evidence="1">
    <location>
        <begin position="124"/>
        <end position="139"/>
    </location>
</feature>
<proteinExistence type="predicted"/>
<protein>
    <submittedName>
        <fullName evidence="2">Uncharacterized protein</fullName>
    </submittedName>
</protein>
<evidence type="ECO:0000256" key="1">
    <source>
        <dbReference type="SAM" id="MobiDB-lite"/>
    </source>
</evidence>
<organism evidence="2 3">
    <name type="scientific">Lentinula edodes</name>
    <name type="common">Shiitake mushroom</name>
    <name type="synonym">Lentinus edodes</name>
    <dbReference type="NCBI Taxonomy" id="5353"/>
    <lineage>
        <taxon>Eukaryota</taxon>
        <taxon>Fungi</taxon>
        <taxon>Dikarya</taxon>
        <taxon>Basidiomycota</taxon>
        <taxon>Agaricomycotina</taxon>
        <taxon>Agaricomycetes</taxon>
        <taxon>Agaricomycetidae</taxon>
        <taxon>Agaricales</taxon>
        <taxon>Marasmiineae</taxon>
        <taxon>Omphalotaceae</taxon>
        <taxon>Lentinula</taxon>
    </lineage>
</organism>
<feature type="compositionally biased region" description="Polar residues" evidence="1">
    <location>
        <begin position="25"/>
        <end position="39"/>
    </location>
</feature>
<feature type="region of interest" description="Disordered" evidence="1">
    <location>
        <begin position="238"/>
        <end position="258"/>
    </location>
</feature>
<dbReference type="EMBL" id="BDGU01000267">
    <property type="protein sequence ID" value="GAW05750.1"/>
    <property type="molecule type" value="Genomic_DNA"/>
</dbReference>
<feature type="compositionally biased region" description="Polar residues" evidence="1">
    <location>
        <begin position="75"/>
        <end position="104"/>
    </location>
</feature>
<dbReference type="AlphaFoldDB" id="A0A1Q3EEW4"/>
<feature type="compositionally biased region" description="Low complexity" evidence="1">
    <location>
        <begin position="51"/>
        <end position="63"/>
    </location>
</feature>
<name>A0A1Q3EEW4_LENED</name>
<dbReference type="Proteomes" id="UP000188533">
    <property type="component" value="Unassembled WGS sequence"/>
</dbReference>
<reference evidence="2 3" key="2">
    <citation type="submission" date="2017-02" db="EMBL/GenBank/DDBJ databases">
        <title>A genome survey and senescence transcriptome analysis in Lentinula edodes.</title>
        <authorList>
            <person name="Sakamoto Y."/>
            <person name="Nakade K."/>
            <person name="Sato S."/>
            <person name="Yoshida Y."/>
            <person name="Miyazaki K."/>
            <person name="Natsume S."/>
            <person name="Konno N."/>
        </authorList>
    </citation>
    <scope>NUCLEOTIDE SEQUENCE [LARGE SCALE GENOMIC DNA]</scope>
    <source>
        <strain evidence="2 3">NBRC 111202</strain>
    </source>
</reference>
<gene>
    <name evidence="2" type="ORF">LENED_007627</name>
</gene>
<feature type="compositionally biased region" description="Polar residues" evidence="1">
    <location>
        <begin position="238"/>
        <end position="253"/>
    </location>
</feature>
<feature type="compositionally biased region" description="Low complexity" evidence="1">
    <location>
        <begin position="157"/>
        <end position="168"/>
    </location>
</feature>
<evidence type="ECO:0000313" key="3">
    <source>
        <dbReference type="Proteomes" id="UP000188533"/>
    </source>
</evidence>
<evidence type="ECO:0000313" key="2">
    <source>
        <dbReference type="EMBL" id="GAW05750.1"/>
    </source>
</evidence>